<dbReference type="STRING" id="585530.HMPREF0183_0388"/>
<organism evidence="1 2">
    <name type="scientific">Brevibacterium mcbrellneri ATCC 49030</name>
    <dbReference type="NCBI Taxonomy" id="585530"/>
    <lineage>
        <taxon>Bacteria</taxon>
        <taxon>Bacillati</taxon>
        <taxon>Actinomycetota</taxon>
        <taxon>Actinomycetes</taxon>
        <taxon>Micrococcales</taxon>
        <taxon>Brevibacteriaceae</taxon>
        <taxon>Brevibacterium</taxon>
    </lineage>
</organism>
<reference evidence="1 2" key="1">
    <citation type="submission" date="2010-04" db="EMBL/GenBank/DDBJ databases">
        <authorList>
            <person name="Qin X."/>
            <person name="Bachman B."/>
            <person name="Battles P."/>
            <person name="Bell A."/>
            <person name="Bess C."/>
            <person name="Bickham C."/>
            <person name="Chaboub L."/>
            <person name="Chen D."/>
            <person name="Coyle M."/>
            <person name="Deiros D.R."/>
            <person name="Dinh H."/>
            <person name="Forbes L."/>
            <person name="Fowler G."/>
            <person name="Francisco L."/>
            <person name="Fu Q."/>
            <person name="Gubbala S."/>
            <person name="Hale W."/>
            <person name="Han Y."/>
            <person name="Hemphill L."/>
            <person name="Highlander S.K."/>
            <person name="Hirani K."/>
            <person name="Hogues M."/>
            <person name="Jackson L."/>
            <person name="Jakkamsetti A."/>
            <person name="Javaid M."/>
            <person name="Jiang H."/>
            <person name="Korchina V."/>
            <person name="Kovar C."/>
            <person name="Lara F."/>
            <person name="Lee S."/>
            <person name="Mata R."/>
            <person name="Mathew T."/>
            <person name="Moen C."/>
            <person name="Morales K."/>
            <person name="Munidasa M."/>
            <person name="Nazareth L."/>
            <person name="Ngo R."/>
            <person name="Nguyen L."/>
            <person name="Okwuonu G."/>
            <person name="Ongeri F."/>
            <person name="Patil S."/>
            <person name="Petrosino J."/>
            <person name="Pham C."/>
            <person name="Pham P."/>
            <person name="Pu L.-L."/>
            <person name="Puazo M."/>
            <person name="Raj R."/>
            <person name="Reid J."/>
            <person name="Rouhana J."/>
            <person name="Saada N."/>
            <person name="Shang Y."/>
            <person name="Simmons D."/>
            <person name="Thornton R."/>
            <person name="Warren J."/>
            <person name="Weissenberger G."/>
            <person name="Zhang J."/>
            <person name="Zhang L."/>
            <person name="Zhou C."/>
            <person name="Zhu D."/>
            <person name="Muzny D."/>
            <person name="Worley K."/>
            <person name="Gibbs R."/>
        </authorList>
    </citation>
    <scope>NUCLEOTIDE SEQUENCE [LARGE SCALE GENOMIC DNA]</scope>
    <source>
        <strain evidence="1 2">ATCC 49030</strain>
    </source>
</reference>
<accession>D4YKC8</accession>
<dbReference type="EMBL" id="ADNU01000012">
    <property type="protein sequence ID" value="EFG48420.1"/>
    <property type="molecule type" value="Genomic_DNA"/>
</dbReference>
<comment type="caution">
    <text evidence="1">The sequence shown here is derived from an EMBL/GenBank/DDBJ whole genome shotgun (WGS) entry which is preliminary data.</text>
</comment>
<gene>
    <name evidence="1" type="ORF">HMPREF0183_0388</name>
</gene>
<evidence type="ECO:0000313" key="1">
    <source>
        <dbReference type="EMBL" id="EFG48420.1"/>
    </source>
</evidence>
<protein>
    <submittedName>
        <fullName evidence="1">Uncharacterized protein</fullName>
    </submittedName>
</protein>
<keyword evidence="2" id="KW-1185">Reference proteome</keyword>
<proteinExistence type="predicted"/>
<sequence>MPVPPEDSESRFLFAATVAAASTGHRDGMAGGREMRFGR</sequence>
<evidence type="ECO:0000313" key="2">
    <source>
        <dbReference type="Proteomes" id="UP000005714"/>
    </source>
</evidence>
<dbReference type="Proteomes" id="UP000005714">
    <property type="component" value="Unassembled WGS sequence"/>
</dbReference>
<dbReference type="AlphaFoldDB" id="D4YKC8"/>
<name>D4YKC8_9MICO</name>